<dbReference type="PROSITE" id="PS50928">
    <property type="entry name" value="ABC_TM1"/>
    <property type="match status" value="1"/>
</dbReference>
<evidence type="ECO:0000313" key="10">
    <source>
        <dbReference type="Proteomes" id="UP000306509"/>
    </source>
</evidence>
<gene>
    <name evidence="9" type="primary">ssuC_3</name>
    <name evidence="9" type="ORF">DSM106044_04189</name>
</gene>
<accession>A0A4U8Q490</accession>
<keyword evidence="10" id="KW-1185">Reference proteome</keyword>
<dbReference type="EMBL" id="QGQD01000078">
    <property type="protein sequence ID" value="TLC99043.1"/>
    <property type="molecule type" value="Genomic_DNA"/>
</dbReference>
<dbReference type="GO" id="GO:0055085">
    <property type="term" value="P:transmembrane transport"/>
    <property type="evidence" value="ECO:0007669"/>
    <property type="project" value="InterPro"/>
</dbReference>
<dbReference type="Gene3D" id="1.10.3720.10">
    <property type="entry name" value="MetI-like"/>
    <property type="match status" value="1"/>
</dbReference>
<feature type="transmembrane region" description="Helical" evidence="7">
    <location>
        <begin position="130"/>
        <end position="152"/>
    </location>
</feature>
<evidence type="ECO:0000256" key="2">
    <source>
        <dbReference type="ARBA" id="ARBA00022448"/>
    </source>
</evidence>
<feature type="transmembrane region" description="Helical" evidence="7">
    <location>
        <begin position="223"/>
        <end position="242"/>
    </location>
</feature>
<keyword evidence="6 7" id="KW-0472">Membrane</keyword>
<dbReference type="InterPro" id="IPR035906">
    <property type="entry name" value="MetI-like_sf"/>
</dbReference>
<dbReference type="InterPro" id="IPR000515">
    <property type="entry name" value="MetI-like"/>
</dbReference>
<dbReference type="STRING" id="180332.GCA_000797495_05724"/>
<evidence type="ECO:0000256" key="3">
    <source>
        <dbReference type="ARBA" id="ARBA00022475"/>
    </source>
</evidence>
<evidence type="ECO:0000256" key="4">
    <source>
        <dbReference type="ARBA" id="ARBA00022692"/>
    </source>
</evidence>
<reference evidence="9 10" key="1">
    <citation type="journal article" date="2019" name="Anaerobe">
        <title>Detection of Robinsoniella peoriensis in multiple bone samples of a trauma patient.</title>
        <authorList>
            <person name="Schrottner P."/>
            <person name="Hartwich K."/>
            <person name="Bunk B."/>
            <person name="Schober I."/>
            <person name="Helbig S."/>
            <person name="Rudolph W.W."/>
            <person name="Gunzer F."/>
        </authorList>
    </citation>
    <scope>NUCLEOTIDE SEQUENCE [LARGE SCALE GENOMIC DNA]</scope>
    <source>
        <strain evidence="9 10">DSM 106044</strain>
    </source>
</reference>
<comment type="similarity">
    <text evidence="7">Belongs to the binding-protein-dependent transport system permease family.</text>
</comment>
<keyword evidence="3" id="KW-1003">Cell membrane</keyword>
<keyword evidence="5 7" id="KW-1133">Transmembrane helix</keyword>
<feature type="transmembrane region" description="Helical" evidence="7">
    <location>
        <begin position="105"/>
        <end position="124"/>
    </location>
</feature>
<keyword evidence="2 7" id="KW-0813">Transport</keyword>
<dbReference type="CDD" id="cd06261">
    <property type="entry name" value="TM_PBP2"/>
    <property type="match status" value="1"/>
</dbReference>
<evidence type="ECO:0000259" key="8">
    <source>
        <dbReference type="PROSITE" id="PS50928"/>
    </source>
</evidence>
<dbReference type="Proteomes" id="UP000306509">
    <property type="component" value="Unassembled WGS sequence"/>
</dbReference>
<evidence type="ECO:0000256" key="5">
    <source>
        <dbReference type="ARBA" id="ARBA00022989"/>
    </source>
</evidence>
<dbReference type="PANTHER" id="PTHR30151">
    <property type="entry name" value="ALKANE SULFONATE ABC TRANSPORTER-RELATED, MEMBRANE SUBUNIT"/>
    <property type="match status" value="1"/>
</dbReference>
<evidence type="ECO:0000313" key="9">
    <source>
        <dbReference type="EMBL" id="TLC99043.1"/>
    </source>
</evidence>
<organism evidence="9 10">
    <name type="scientific">Robinsoniella peoriensis</name>
    <dbReference type="NCBI Taxonomy" id="180332"/>
    <lineage>
        <taxon>Bacteria</taxon>
        <taxon>Bacillati</taxon>
        <taxon>Bacillota</taxon>
        <taxon>Clostridia</taxon>
        <taxon>Lachnospirales</taxon>
        <taxon>Lachnospiraceae</taxon>
        <taxon>Robinsoniella</taxon>
    </lineage>
</organism>
<dbReference type="RefSeq" id="WP_044297468.1">
    <property type="nucleotide sequence ID" value="NZ_CAUSDN010000043.1"/>
</dbReference>
<feature type="transmembrane region" description="Helical" evidence="7">
    <location>
        <begin position="73"/>
        <end position="93"/>
    </location>
</feature>
<proteinExistence type="inferred from homology"/>
<protein>
    <submittedName>
        <fullName evidence="9">Putative aliphatic sulfonates transport permease protein SsuC</fullName>
    </submittedName>
</protein>
<evidence type="ECO:0000256" key="1">
    <source>
        <dbReference type="ARBA" id="ARBA00004651"/>
    </source>
</evidence>
<evidence type="ECO:0000256" key="6">
    <source>
        <dbReference type="ARBA" id="ARBA00023136"/>
    </source>
</evidence>
<dbReference type="GO" id="GO:0005886">
    <property type="term" value="C:plasma membrane"/>
    <property type="evidence" value="ECO:0007669"/>
    <property type="project" value="UniProtKB-SubCell"/>
</dbReference>
<dbReference type="AlphaFoldDB" id="A0A4U8Q490"/>
<comment type="subcellular location">
    <subcellularLocation>
        <location evidence="1 7">Cell membrane</location>
        <topology evidence="1 7">Multi-pass membrane protein</topology>
    </subcellularLocation>
</comment>
<dbReference type="PANTHER" id="PTHR30151:SF0">
    <property type="entry name" value="ABC TRANSPORTER PERMEASE PROTEIN MJ0413-RELATED"/>
    <property type="match status" value="1"/>
</dbReference>
<dbReference type="SUPFAM" id="SSF161098">
    <property type="entry name" value="MetI-like"/>
    <property type="match status" value="1"/>
</dbReference>
<sequence length="261" mass="28755">MKYKAKPFLQGCITIIVVIIIWSIASKTGLFGKLDPDTAKLLLPMPNEVAAEFADMIKSGYLLSNIWVSMQRVLIGFGIAAAIGLPLGIIMGISENVRNFIYPLVRFFSPIPGVAWVPLAILWFGLGNNAAIFIIVMGSLSPIIVNSLQGVLNVDKKLYDVLSIMEANTWQVVKYCIIPSIIPYIVSGFKLGLGFAWRVVIAAEMVGVPKGLGYVLSVGRNTANTSVTIITIISLGIIMMLMEEVLFRFLESRTNQWKKWQ</sequence>
<feature type="domain" description="ABC transmembrane type-1" evidence="8">
    <location>
        <begin position="66"/>
        <end position="250"/>
    </location>
</feature>
<feature type="transmembrane region" description="Helical" evidence="7">
    <location>
        <begin position="7"/>
        <end position="25"/>
    </location>
</feature>
<dbReference type="Pfam" id="PF00528">
    <property type="entry name" value="BPD_transp_1"/>
    <property type="match status" value="1"/>
</dbReference>
<name>A0A4U8Q490_9FIRM</name>
<evidence type="ECO:0000256" key="7">
    <source>
        <dbReference type="RuleBase" id="RU363032"/>
    </source>
</evidence>
<feature type="transmembrane region" description="Helical" evidence="7">
    <location>
        <begin position="172"/>
        <end position="189"/>
    </location>
</feature>
<comment type="caution">
    <text evidence="9">The sequence shown here is derived from an EMBL/GenBank/DDBJ whole genome shotgun (WGS) entry which is preliminary data.</text>
</comment>
<keyword evidence="4 7" id="KW-0812">Transmembrane</keyword>